<feature type="disulfide bond" evidence="1">
    <location>
        <begin position="86"/>
        <end position="96"/>
    </location>
</feature>
<dbReference type="PRINTS" id="PR00347">
    <property type="entry name" value="THAUMATIN"/>
</dbReference>
<dbReference type="SUPFAM" id="SSF49870">
    <property type="entry name" value="Osmotin, thaumatin-like protein"/>
    <property type="match status" value="1"/>
</dbReference>
<dbReference type="PROSITE" id="PS00316">
    <property type="entry name" value="THAUMATIN_1"/>
    <property type="match status" value="1"/>
</dbReference>
<gene>
    <name evidence="3" type="ORF">SORBI_3008G181600</name>
</gene>
<reference evidence="3 4" key="1">
    <citation type="journal article" date="2009" name="Nature">
        <title>The Sorghum bicolor genome and the diversification of grasses.</title>
        <authorList>
            <person name="Paterson A.H."/>
            <person name="Bowers J.E."/>
            <person name="Bruggmann R."/>
            <person name="Dubchak I."/>
            <person name="Grimwood J."/>
            <person name="Gundlach H."/>
            <person name="Haberer G."/>
            <person name="Hellsten U."/>
            <person name="Mitros T."/>
            <person name="Poliakov A."/>
            <person name="Schmutz J."/>
            <person name="Spannagl M."/>
            <person name="Tang H."/>
            <person name="Wang X."/>
            <person name="Wicker T."/>
            <person name="Bharti A.K."/>
            <person name="Chapman J."/>
            <person name="Feltus F.A."/>
            <person name="Gowik U."/>
            <person name="Grigoriev I.V."/>
            <person name="Lyons E."/>
            <person name="Maher C.A."/>
            <person name="Martis M."/>
            <person name="Narechania A."/>
            <person name="Otillar R.P."/>
            <person name="Penning B.W."/>
            <person name="Salamov A.A."/>
            <person name="Wang Y."/>
            <person name="Zhang L."/>
            <person name="Carpita N.C."/>
            <person name="Freeling M."/>
            <person name="Gingle A.R."/>
            <person name="Hash C.T."/>
            <person name="Keller B."/>
            <person name="Klein P."/>
            <person name="Kresovich S."/>
            <person name="McCann M.C."/>
            <person name="Ming R."/>
            <person name="Peterson D.G."/>
            <person name="Mehboob-ur-Rahman"/>
            <person name="Ware D."/>
            <person name="Westhoff P."/>
            <person name="Mayer K.F."/>
            <person name="Messing J."/>
            <person name="Rokhsar D.S."/>
        </authorList>
    </citation>
    <scope>NUCLEOTIDE SEQUENCE [LARGE SCALE GENOMIC DNA]</scope>
    <source>
        <strain evidence="4">cv. BTx623</strain>
    </source>
</reference>
<evidence type="ECO:0000313" key="4">
    <source>
        <dbReference type="Proteomes" id="UP000000768"/>
    </source>
</evidence>
<keyword evidence="2" id="KW-0732">Signal</keyword>
<dbReference type="OrthoDB" id="430315at2759"/>
<reference evidence="4" key="2">
    <citation type="journal article" date="2018" name="Plant J.">
        <title>The Sorghum bicolor reference genome: improved assembly, gene annotations, a transcriptome atlas, and signatures of genome organization.</title>
        <authorList>
            <person name="McCormick R.F."/>
            <person name="Truong S.K."/>
            <person name="Sreedasyam A."/>
            <person name="Jenkins J."/>
            <person name="Shu S."/>
            <person name="Sims D."/>
            <person name="Kennedy M."/>
            <person name="Amirebrahimi M."/>
            <person name="Weers B.D."/>
            <person name="McKinley B."/>
            <person name="Mattison A."/>
            <person name="Morishige D.T."/>
            <person name="Grimwood J."/>
            <person name="Schmutz J."/>
            <person name="Mullet J.E."/>
        </authorList>
    </citation>
    <scope>NUCLEOTIDE SEQUENCE [LARGE SCALE GENOMIC DNA]</scope>
    <source>
        <strain evidence="4">cv. BTx623</strain>
    </source>
</reference>
<keyword evidence="1" id="KW-1015">Disulfide bond</keyword>
<name>A0A1Z5R7K5_SORBI</name>
<evidence type="ECO:0000256" key="2">
    <source>
        <dbReference type="SAM" id="SignalP"/>
    </source>
</evidence>
<dbReference type="PANTHER" id="PTHR31048">
    <property type="entry name" value="OS03G0233200 PROTEIN"/>
    <property type="match status" value="1"/>
</dbReference>
<feature type="chain" id="PRO_5011120427" description="Thaumatin-like protein" evidence="2">
    <location>
        <begin position="36"/>
        <end position="188"/>
    </location>
</feature>
<dbReference type="EMBL" id="CM000767">
    <property type="protein sequence ID" value="OQU79697.1"/>
    <property type="molecule type" value="Genomic_DNA"/>
</dbReference>
<dbReference type="Proteomes" id="UP000000768">
    <property type="component" value="Chromosome 8"/>
</dbReference>
<dbReference type="InParanoid" id="A0A1Z5R7K5"/>
<proteinExistence type="predicted"/>
<dbReference type="AlphaFoldDB" id="A0A1Z5R7K5"/>
<feature type="signal peptide" evidence="2">
    <location>
        <begin position="1"/>
        <end position="35"/>
    </location>
</feature>
<dbReference type="eggNOG" id="ENOG502R3BW">
    <property type="taxonomic scope" value="Eukaryota"/>
</dbReference>
<feature type="disulfide bond" evidence="1">
    <location>
        <begin position="160"/>
        <end position="175"/>
    </location>
</feature>
<dbReference type="InterPro" id="IPR037176">
    <property type="entry name" value="Osmotin/thaumatin-like_sf"/>
</dbReference>
<evidence type="ECO:0008006" key="5">
    <source>
        <dbReference type="Google" id="ProtNLM"/>
    </source>
</evidence>
<dbReference type="Gramene" id="OQU79697">
    <property type="protein sequence ID" value="OQU79697"/>
    <property type="gene ID" value="SORBI_3008G181600"/>
</dbReference>
<evidence type="ECO:0000256" key="1">
    <source>
        <dbReference type="PIRSR" id="PIRSR002703-1"/>
    </source>
</evidence>
<organism evidence="3 4">
    <name type="scientific">Sorghum bicolor</name>
    <name type="common">Sorghum</name>
    <name type="synonym">Sorghum vulgare</name>
    <dbReference type="NCBI Taxonomy" id="4558"/>
    <lineage>
        <taxon>Eukaryota</taxon>
        <taxon>Viridiplantae</taxon>
        <taxon>Streptophyta</taxon>
        <taxon>Embryophyta</taxon>
        <taxon>Tracheophyta</taxon>
        <taxon>Spermatophyta</taxon>
        <taxon>Magnoliopsida</taxon>
        <taxon>Liliopsida</taxon>
        <taxon>Poales</taxon>
        <taxon>Poaceae</taxon>
        <taxon>PACMAD clade</taxon>
        <taxon>Panicoideae</taxon>
        <taxon>Andropogonodae</taxon>
        <taxon>Andropogoneae</taxon>
        <taxon>Sorghinae</taxon>
        <taxon>Sorghum</taxon>
    </lineage>
</organism>
<accession>A0A1Z5R7K5</accession>
<dbReference type="KEGG" id="sbi:8071506"/>
<dbReference type="CDD" id="cd09217">
    <property type="entry name" value="TLP-P"/>
    <property type="match status" value="1"/>
</dbReference>
<dbReference type="InterPro" id="IPR017949">
    <property type="entry name" value="Thaumatin_CS"/>
</dbReference>
<dbReference type="InterPro" id="IPR001938">
    <property type="entry name" value="Thaumatin"/>
</dbReference>
<keyword evidence="4" id="KW-1185">Reference proteome</keyword>
<protein>
    <recommendedName>
        <fullName evidence="5">Thaumatin-like protein</fullName>
    </recommendedName>
</protein>
<feature type="disulfide bond" evidence="1">
    <location>
        <begin position="101"/>
        <end position="107"/>
    </location>
</feature>
<dbReference type="Pfam" id="PF00314">
    <property type="entry name" value="Thaumatin"/>
    <property type="match status" value="1"/>
</dbReference>
<dbReference type="SMART" id="SM00205">
    <property type="entry name" value="THN"/>
    <property type="match status" value="1"/>
</dbReference>
<dbReference type="Gene3D" id="2.60.110.10">
    <property type="entry name" value="Thaumatin"/>
    <property type="match status" value="1"/>
</dbReference>
<dbReference type="PROSITE" id="PS51367">
    <property type="entry name" value="THAUMATIN_2"/>
    <property type="match status" value="1"/>
</dbReference>
<dbReference type="OMA" id="CPDANHR"/>
<sequence>MAGGSRSRSSRTPAAPHSLVLLALVTLTTAGKASAATFQVTNLCPFTVWPAAIPVGGGTQLEPGQTWLLKVPAETTGGRVWGRTGCRFAPSGHGWCATGDCAGALRCQLSGKPPATLAEFTIGAGAADYYDLSVVDGFNLPMDLRCDGEAHTIRCRNAGCPDANHRPGEGKVRSCKADSDYHVIFCPK</sequence>
<dbReference type="GO" id="GO:0006952">
    <property type="term" value="P:defense response"/>
    <property type="evidence" value="ECO:0000318"/>
    <property type="project" value="GO_Central"/>
</dbReference>
<evidence type="ECO:0000313" key="3">
    <source>
        <dbReference type="EMBL" id="OQU79697.1"/>
    </source>
</evidence>